<dbReference type="SUPFAM" id="SSF55424">
    <property type="entry name" value="FAD/NAD-linked reductases, dimerisation (C-terminal) domain"/>
    <property type="match status" value="1"/>
</dbReference>
<dbReference type="InterPro" id="IPR001100">
    <property type="entry name" value="Pyr_nuc-diS_OxRdtase"/>
</dbReference>
<dbReference type="PIRSF" id="PIRSF000350">
    <property type="entry name" value="Mercury_reductase_MerA"/>
    <property type="match status" value="1"/>
</dbReference>
<dbReference type="SUPFAM" id="SSF51905">
    <property type="entry name" value="FAD/NAD(P)-binding domain"/>
    <property type="match status" value="1"/>
</dbReference>
<dbReference type="EMBL" id="JAGIOB010000001">
    <property type="protein sequence ID" value="MBP2417797.1"/>
    <property type="molecule type" value="Genomic_DNA"/>
</dbReference>
<evidence type="ECO:0000313" key="12">
    <source>
        <dbReference type="EMBL" id="MBP2417797.1"/>
    </source>
</evidence>
<evidence type="ECO:0000256" key="8">
    <source>
        <dbReference type="ARBA" id="ARBA00023284"/>
    </source>
</evidence>
<dbReference type="InterPro" id="IPR036188">
    <property type="entry name" value="FAD/NAD-bd_sf"/>
</dbReference>
<dbReference type="PRINTS" id="PR00411">
    <property type="entry name" value="PNDRDTASEI"/>
</dbReference>
<dbReference type="PANTHER" id="PTHR43014">
    <property type="entry name" value="MERCURIC REDUCTASE"/>
    <property type="match status" value="1"/>
</dbReference>
<feature type="domain" description="FAD/NAD(P)-binding" evidence="11">
    <location>
        <begin position="4"/>
        <end position="318"/>
    </location>
</feature>
<dbReference type="Pfam" id="PF07992">
    <property type="entry name" value="Pyr_redox_2"/>
    <property type="match status" value="1"/>
</dbReference>
<evidence type="ECO:0000259" key="10">
    <source>
        <dbReference type="Pfam" id="PF02852"/>
    </source>
</evidence>
<keyword evidence="5" id="KW-0521">NADP</keyword>
<evidence type="ECO:0000256" key="7">
    <source>
        <dbReference type="ARBA" id="ARBA00023157"/>
    </source>
</evidence>
<dbReference type="Pfam" id="PF02852">
    <property type="entry name" value="Pyr_redox_dim"/>
    <property type="match status" value="1"/>
</dbReference>
<keyword evidence="4 9" id="KW-0274">FAD</keyword>
<keyword evidence="6 9" id="KW-0560">Oxidoreductase</keyword>
<comment type="similarity">
    <text evidence="2 9">Belongs to the class-I pyridine nucleotide-disulfide oxidoreductase family.</text>
</comment>
<feature type="domain" description="Pyridine nucleotide-disulphide oxidoreductase dimerisation" evidence="10">
    <location>
        <begin position="341"/>
        <end position="450"/>
    </location>
</feature>
<organism evidence="12 13">
    <name type="scientific">Microlunatus capsulatus</name>
    <dbReference type="NCBI Taxonomy" id="99117"/>
    <lineage>
        <taxon>Bacteria</taxon>
        <taxon>Bacillati</taxon>
        <taxon>Actinomycetota</taxon>
        <taxon>Actinomycetes</taxon>
        <taxon>Propionibacteriales</taxon>
        <taxon>Propionibacteriaceae</taxon>
        <taxon>Microlunatus</taxon>
    </lineage>
</organism>
<dbReference type="NCBIfam" id="NF005884">
    <property type="entry name" value="PRK07846.1"/>
    <property type="match status" value="1"/>
</dbReference>
<dbReference type="GO" id="GO:0050627">
    <property type="term" value="F:mycothione reductase [NAD(P)H] activity"/>
    <property type="evidence" value="ECO:0007669"/>
    <property type="project" value="UniProtKB-EC"/>
</dbReference>
<keyword evidence="8 9" id="KW-0676">Redox-active center</keyword>
<evidence type="ECO:0000256" key="1">
    <source>
        <dbReference type="ARBA" id="ARBA00001974"/>
    </source>
</evidence>
<dbReference type="RefSeq" id="WP_210056760.1">
    <property type="nucleotide sequence ID" value="NZ_BAAAMH010000010.1"/>
</dbReference>
<dbReference type="InterPro" id="IPR004099">
    <property type="entry name" value="Pyr_nucl-diS_OxRdtase_dimer"/>
</dbReference>
<dbReference type="PRINTS" id="PR00368">
    <property type="entry name" value="FADPNR"/>
</dbReference>
<evidence type="ECO:0000259" key="11">
    <source>
        <dbReference type="Pfam" id="PF07992"/>
    </source>
</evidence>
<proteinExistence type="inferred from homology"/>
<evidence type="ECO:0000256" key="3">
    <source>
        <dbReference type="ARBA" id="ARBA00022630"/>
    </source>
</evidence>
<evidence type="ECO:0000256" key="4">
    <source>
        <dbReference type="ARBA" id="ARBA00022827"/>
    </source>
</evidence>
<sequence length="456" mass="48908">MQHFDLVIIGSGSGNSIPDERFADLDIALVDKGVFGGTCLNVGCIPTKMFVHPADLAASPGHAARVGVDLELRQVRFAEIRDRIFGRIDPISEGGLTWRASNENVTVFQQTAHFLDPHTLQVGEETITADRFVLAAGSRPVIPDLPGMDTVRYHTSDTVMRLPELPRSMVVIGGGYIAAELGHVFASYGTRVTVVARGDRMLRGEDAEVSARFTELLGRRLDVRTGTAVEGVRPGPDGEGVTVSLSGPDGAVDLDADVLLVATGRVPNGDTLALDAAGVELDEDGYVVVDAHQRTTAAHIWALGDVSSPAQLKHVANHEARVVQHNLLHPDALVESDHRFVPHAVFSDPQVASVGLTEEQARDRGLDYVAVTQQYGDVAFGWAMEDTDHFVKLVADRSTGLLVGAHLIGPEASSLVQTLIQAMSFGQHPHAVARGQYWIHPAMAEVVENALLKLPA</sequence>
<dbReference type="PROSITE" id="PS00076">
    <property type="entry name" value="PYRIDINE_REDOX_1"/>
    <property type="match status" value="1"/>
</dbReference>
<reference evidence="12 13" key="1">
    <citation type="submission" date="2021-03" db="EMBL/GenBank/DDBJ databases">
        <title>Sequencing the genomes of 1000 actinobacteria strains.</title>
        <authorList>
            <person name="Klenk H.-P."/>
        </authorList>
    </citation>
    <scope>NUCLEOTIDE SEQUENCE [LARGE SCALE GENOMIC DNA]</scope>
    <source>
        <strain evidence="12 13">DSM 12936</strain>
    </source>
</reference>
<evidence type="ECO:0000256" key="5">
    <source>
        <dbReference type="ARBA" id="ARBA00022857"/>
    </source>
</evidence>
<dbReference type="Gene3D" id="3.30.390.30">
    <property type="match status" value="1"/>
</dbReference>
<dbReference type="InterPro" id="IPR016156">
    <property type="entry name" value="FAD/NAD-linked_Rdtase_dimer_sf"/>
</dbReference>
<evidence type="ECO:0000313" key="13">
    <source>
        <dbReference type="Proteomes" id="UP000758168"/>
    </source>
</evidence>
<evidence type="ECO:0000256" key="6">
    <source>
        <dbReference type="ARBA" id="ARBA00023002"/>
    </source>
</evidence>
<name>A0ABS4Z9R6_9ACTN</name>
<dbReference type="EC" id="1.8.1.15" evidence="12"/>
<gene>
    <name evidence="12" type="ORF">JOF54_002719</name>
</gene>
<protein>
    <submittedName>
        <fullName evidence="12">Mycothione reductase</fullName>
        <ecNumber evidence="12">1.8.1.15</ecNumber>
    </submittedName>
</protein>
<comment type="cofactor">
    <cofactor evidence="1">
        <name>FAD</name>
        <dbReference type="ChEBI" id="CHEBI:57692"/>
    </cofactor>
</comment>
<accession>A0ABS4Z9R6</accession>
<keyword evidence="3 9" id="KW-0285">Flavoprotein</keyword>
<dbReference type="Proteomes" id="UP000758168">
    <property type="component" value="Unassembled WGS sequence"/>
</dbReference>
<comment type="caution">
    <text evidence="12">The sequence shown here is derived from an EMBL/GenBank/DDBJ whole genome shotgun (WGS) entry which is preliminary data.</text>
</comment>
<evidence type="ECO:0000256" key="9">
    <source>
        <dbReference type="RuleBase" id="RU003691"/>
    </source>
</evidence>
<dbReference type="InterPro" id="IPR012999">
    <property type="entry name" value="Pyr_OxRdtase_I_AS"/>
</dbReference>
<dbReference type="PANTHER" id="PTHR43014:SF4">
    <property type="entry name" value="PYRIDINE NUCLEOTIDE-DISULFIDE OXIDOREDUCTASE RCLA-RELATED"/>
    <property type="match status" value="1"/>
</dbReference>
<keyword evidence="7" id="KW-1015">Disulfide bond</keyword>
<dbReference type="InterPro" id="IPR017817">
    <property type="entry name" value="Mycothione_reductase"/>
</dbReference>
<keyword evidence="13" id="KW-1185">Reference proteome</keyword>
<evidence type="ECO:0000256" key="2">
    <source>
        <dbReference type="ARBA" id="ARBA00007532"/>
    </source>
</evidence>
<dbReference type="NCBIfam" id="TIGR03452">
    <property type="entry name" value="mycothione_red"/>
    <property type="match status" value="1"/>
</dbReference>
<dbReference type="InterPro" id="IPR023753">
    <property type="entry name" value="FAD/NAD-binding_dom"/>
</dbReference>
<dbReference type="Gene3D" id="3.50.50.60">
    <property type="entry name" value="FAD/NAD(P)-binding domain"/>
    <property type="match status" value="2"/>
</dbReference>